<reference evidence="7 8" key="1">
    <citation type="submission" date="2021-01" db="EMBL/GenBank/DDBJ databases">
        <title>Genomic Encyclopedia of Type Strains, Phase IV (KMG-IV): sequencing the most valuable type-strain genomes for metagenomic binning, comparative biology and taxonomic classification.</title>
        <authorList>
            <person name="Goeker M."/>
        </authorList>
    </citation>
    <scope>NUCLEOTIDE SEQUENCE [LARGE SCALE GENOMIC DNA]</scope>
    <source>
        <strain evidence="7 8">DSM 27513</strain>
    </source>
</reference>
<evidence type="ECO:0000256" key="3">
    <source>
        <dbReference type="ARBA" id="ARBA00022692"/>
    </source>
</evidence>
<dbReference type="InterPro" id="IPR005538">
    <property type="entry name" value="LrgA/CidA"/>
</dbReference>
<evidence type="ECO:0000256" key="6">
    <source>
        <dbReference type="SAM" id="Phobius"/>
    </source>
</evidence>
<evidence type="ECO:0000256" key="1">
    <source>
        <dbReference type="ARBA" id="ARBA00004651"/>
    </source>
</evidence>
<keyword evidence="5 6" id="KW-0472">Membrane</keyword>
<gene>
    <name evidence="7" type="ORF">JOC31_001217</name>
</gene>
<dbReference type="EMBL" id="JAFBEI010000023">
    <property type="protein sequence ID" value="MBM7636396.1"/>
    <property type="molecule type" value="Genomic_DNA"/>
</dbReference>
<evidence type="ECO:0000313" key="7">
    <source>
        <dbReference type="EMBL" id="MBM7636396.1"/>
    </source>
</evidence>
<keyword evidence="2" id="KW-1003">Cell membrane</keyword>
<dbReference type="RefSeq" id="WP_205017275.1">
    <property type="nucleotide sequence ID" value="NZ_JAFBEI010000023.1"/>
</dbReference>
<evidence type="ECO:0000256" key="5">
    <source>
        <dbReference type="ARBA" id="ARBA00023136"/>
    </source>
</evidence>
<feature type="transmembrane region" description="Helical" evidence="6">
    <location>
        <begin position="85"/>
        <end position="110"/>
    </location>
</feature>
<accession>A0ABS2PN76</accession>
<protein>
    <submittedName>
        <fullName evidence="7">Holin-like protein</fullName>
    </submittedName>
</protein>
<evidence type="ECO:0000256" key="2">
    <source>
        <dbReference type="ARBA" id="ARBA00022475"/>
    </source>
</evidence>
<keyword evidence="4 6" id="KW-1133">Transmembrane helix</keyword>
<keyword evidence="3 6" id="KW-0812">Transmembrane</keyword>
<evidence type="ECO:0000256" key="4">
    <source>
        <dbReference type="ARBA" id="ARBA00022989"/>
    </source>
</evidence>
<feature type="transmembrane region" description="Helical" evidence="6">
    <location>
        <begin position="30"/>
        <end position="47"/>
    </location>
</feature>
<evidence type="ECO:0000313" key="8">
    <source>
        <dbReference type="Proteomes" id="UP000809081"/>
    </source>
</evidence>
<dbReference type="Pfam" id="PF03788">
    <property type="entry name" value="LrgA"/>
    <property type="match status" value="1"/>
</dbReference>
<dbReference type="PANTHER" id="PTHR33931">
    <property type="entry name" value="HOLIN-LIKE PROTEIN CIDA-RELATED"/>
    <property type="match status" value="1"/>
</dbReference>
<name>A0ABS2PN76_9STRE</name>
<keyword evidence="8" id="KW-1185">Reference proteome</keyword>
<proteinExistence type="predicted"/>
<comment type="subcellular location">
    <subcellularLocation>
        <location evidence="1">Cell membrane</location>
        <topology evidence="1">Multi-pass membrane protein</topology>
    </subcellularLocation>
</comment>
<organism evidence="7 8">
    <name type="scientific">Streptococcus saliviloxodontae</name>
    <dbReference type="NCBI Taxonomy" id="1349416"/>
    <lineage>
        <taxon>Bacteria</taxon>
        <taxon>Bacillati</taxon>
        <taxon>Bacillota</taxon>
        <taxon>Bacilli</taxon>
        <taxon>Lactobacillales</taxon>
        <taxon>Streptococcaceae</taxon>
        <taxon>Streptococcus</taxon>
    </lineage>
</organism>
<sequence length="126" mass="14056">MKLYVQFMIILFFSLVGEGISSFFSLPVPGSIIGLILLFIALQVKVVRIRHIFTVGEFLLANMTILFLPAGVGIMERFNIVAPNIIPITLITLGALLLNLATIALVVNWVKTHFEGDYQNKEKNHD</sequence>
<comment type="caution">
    <text evidence="7">The sequence shown here is derived from an EMBL/GenBank/DDBJ whole genome shotgun (WGS) entry which is preliminary data.</text>
</comment>
<dbReference type="Proteomes" id="UP000809081">
    <property type="component" value="Unassembled WGS sequence"/>
</dbReference>
<dbReference type="PANTHER" id="PTHR33931:SF2">
    <property type="entry name" value="HOLIN-LIKE PROTEIN CIDA"/>
    <property type="match status" value="1"/>
</dbReference>
<feature type="transmembrane region" description="Helical" evidence="6">
    <location>
        <begin position="59"/>
        <end position="79"/>
    </location>
</feature>